<keyword evidence="14" id="KW-0418">Kinase</keyword>
<accession>A0A2S3IDK8</accession>
<keyword evidence="16" id="KW-1133">Transmembrane helix</keyword>
<evidence type="ECO:0000256" key="23">
    <source>
        <dbReference type="ARBA" id="ARBA00056628"/>
    </source>
</evidence>
<dbReference type="PROSITE" id="PS00108">
    <property type="entry name" value="PROTEIN_KINASE_ST"/>
    <property type="match status" value="1"/>
</dbReference>
<dbReference type="Pfam" id="PF00560">
    <property type="entry name" value="LRR_1"/>
    <property type="match status" value="10"/>
</dbReference>
<keyword evidence="8" id="KW-0433">Leucine-rich repeat</keyword>
<evidence type="ECO:0000256" key="1">
    <source>
        <dbReference type="ARBA" id="ARBA00004251"/>
    </source>
</evidence>
<dbReference type="Pfam" id="PF00069">
    <property type="entry name" value="Pkinase"/>
    <property type="match status" value="1"/>
</dbReference>
<evidence type="ECO:0000256" key="17">
    <source>
        <dbReference type="ARBA" id="ARBA00023136"/>
    </source>
</evidence>
<gene>
    <name evidence="27" type="ORF">PAHAL_8G100700</name>
</gene>
<dbReference type="SUPFAM" id="SSF56112">
    <property type="entry name" value="Protein kinase-like (PK-like)"/>
    <property type="match status" value="1"/>
</dbReference>
<dbReference type="Gramene" id="PAN42091">
    <property type="protein sequence ID" value="PAN42091"/>
    <property type="gene ID" value="PAHAL_8G100700"/>
</dbReference>
<reference evidence="27" key="1">
    <citation type="submission" date="2018-04" db="EMBL/GenBank/DDBJ databases">
        <title>WGS assembly of Panicum hallii.</title>
        <authorList>
            <person name="Lovell J."/>
            <person name="Jenkins J."/>
            <person name="Lowry D."/>
            <person name="Mamidi S."/>
            <person name="Sreedasyam A."/>
            <person name="Weng X."/>
            <person name="Barry K."/>
            <person name="Bonette J."/>
            <person name="Campitelli B."/>
            <person name="Daum C."/>
            <person name="Gordon S."/>
            <person name="Gould B."/>
            <person name="Lipzen A."/>
            <person name="Macqueen A."/>
            <person name="Palacio-Mejia J."/>
            <person name="Plott C."/>
            <person name="Shakirov E."/>
            <person name="Shu S."/>
            <person name="Yoshinaga Y."/>
            <person name="Zane M."/>
            <person name="Rokhsar D."/>
            <person name="Grimwood J."/>
            <person name="Schmutz J."/>
            <person name="Juenger T."/>
        </authorList>
    </citation>
    <scope>NUCLEOTIDE SEQUENCE [LARGE SCALE GENOMIC DNA]</scope>
    <source>
        <strain evidence="27">FIL2</strain>
    </source>
</reference>
<evidence type="ECO:0000256" key="13">
    <source>
        <dbReference type="ARBA" id="ARBA00022741"/>
    </source>
</evidence>
<evidence type="ECO:0000256" key="4">
    <source>
        <dbReference type="ARBA" id="ARBA00012513"/>
    </source>
</evidence>
<keyword evidence="5" id="KW-1003">Cell membrane</keyword>
<dbReference type="SMART" id="SM00220">
    <property type="entry name" value="S_TKc"/>
    <property type="match status" value="1"/>
</dbReference>
<dbReference type="FunFam" id="3.80.10.10:FF:000288">
    <property type="entry name" value="LRR receptor-like serine/threonine-protein kinase EFR"/>
    <property type="match status" value="1"/>
</dbReference>
<dbReference type="Pfam" id="PF13855">
    <property type="entry name" value="LRR_8"/>
    <property type="match status" value="2"/>
</dbReference>
<comment type="similarity">
    <text evidence="3">Belongs to the protein kinase superfamily. Ser/Thr protein kinase family.</text>
</comment>
<dbReference type="GO" id="GO:0004674">
    <property type="term" value="F:protein serine/threonine kinase activity"/>
    <property type="evidence" value="ECO:0007669"/>
    <property type="project" value="UniProtKB-KW"/>
</dbReference>
<evidence type="ECO:0000256" key="2">
    <source>
        <dbReference type="ARBA" id="ARBA00004389"/>
    </source>
</evidence>
<evidence type="ECO:0000256" key="10">
    <source>
        <dbReference type="ARBA" id="ARBA00022692"/>
    </source>
</evidence>
<dbReference type="SUPFAM" id="SSF52058">
    <property type="entry name" value="L domain-like"/>
    <property type="match status" value="3"/>
</dbReference>
<evidence type="ECO:0000256" key="6">
    <source>
        <dbReference type="ARBA" id="ARBA00022527"/>
    </source>
</evidence>
<evidence type="ECO:0000313" key="27">
    <source>
        <dbReference type="EMBL" id="PAN42091.1"/>
    </source>
</evidence>
<evidence type="ECO:0000256" key="5">
    <source>
        <dbReference type="ARBA" id="ARBA00022475"/>
    </source>
</evidence>
<evidence type="ECO:0000256" key="9">
    <source>
        <dbReference type="ARBA" id="ARBA00022679"/>
    </source>
</evidence>
<dbReference type="PANTHER" id="PTHR27008:SF393">
    <property type="entry name" value="LEUCINE RICH REPEAT FAMILY PROTEIN"/>
    <property type="match status" value="1"/>
</dbReference>
<keyword evidence="12" id="KW-0677">Repeat</keyword>
<dbReference type="InterPro" id="IPR017441">
    <property type="entry name" value="Protein_kinase_ATP_BS"/>
</dbReference>
<dbReference type="Pfam" id="PF08263">
    <property type="entry name" value="LRRNT_2"/>
    <property type="match status" value="1"/>
</dbReference>
<evidence type="ECO:0000256" key="25">
    <source>
        <dbReference type="PROSITE-ProRule" id="PRU10141"/>
    </source>
</evidence>
<evidence type="ECO:0000256" key="8">
    <source>
        <dbReference type="ARBA" id="ARBA00022614"/>
    </source>
</evidence>
<dbReference type="FunFam" id="3.30.200.20:FF:000432">
    <property type="entry name" value="LRR receptor-like serine/threonine-protein kinase EFR"/>
    <property type="match status" value="1"/>
</dbReference>
<dbReference type="GO" id="GO:0005524">
    <property type="term" value="F:ATP binding"/>
    <property type="evidence" value="ECO:0007669"/>
    <property type="project" value="UniProtKB-UniRule"/>
</dbReference>
<dbReference type="SMART" id="SM00369">
    <property type="entry name" value="LRR_TYP"/>
    <property type="match status" value="10"/>
</dbReference>
<dbReference type="EC" id="2.7.11.1" evidence="4"/>
<evidence type="ECO:0000256" key="14">
    <source>
        <dbReference type="ARBA" id="ARBA00022777"/>
    </source>
</evidence>
<dbReference type="GO" id="GO:0005789">
    <property type="term" value="C:endoplasmic reticulum membrane"/>
    <property type="evidence" value="ECO:0007669"/>
    <property type="project" value="UniProtKB-SubCell"/>
</dbReference>
<dbReference type="InterPro" id="IPR013210">
    <property type="entry name" value="LRR_N_plant-typ"/>
</dbReference>
<evidence type="ECO:0000256" key="7">
    <source>
        <dbReference type="ARBA" id="ARBA00022553"/>
    </source>
</evidence>
<dbReference type="Gene3D" id="1.10.510.10">
    <property type="entry name" value="Transferase(Phosphotransferase) domain 1"/>
    <property type="match status" value="1"/>
</dbReference>
<dbReference type="InterPro" id="IPR003591">
    <property type="entry name" value="Leu-rich_rpt_typical-subtyp"/>
</dbReference>
<dbReference type="PRINTS" id="PR00019">
    <property type="entry name" value="LEURICHRPT"/>
</dbReference>
<organism evidence="27">
    <name type="scientific">Panicum hallii</name>
    <dbReference type="NCBI Taxonomy" id="206008"/>
    <lineage>
        <taxon>Eukaryota</taxon>
        <taxon>Viridiplantae</taxon>
        <taxon>Streptophyta</taxon>
        <taxon>Embryophyta</taxon>
        <taxon>Tracheophyta</taxon>
        <taxon>Spermatophyta</taxon>
        <taxon>Magnoliopsida</taxon>
        <taxon>Liliopsida</taxon>
        <taxon>Poales</taxon>
        <taxon>Poaceae</taxon>
        <taxon>PACMAD clade</taxon>
        <taxon>Panicoideae</taxon>
        <taxon>Panicodae</taxon>
        <taxon>Paniceae</taxon>
        <taxon>Panicinae</taxon>
        <taxon>Panicum</taxon>
        <taxon>Panicum sect. Panicum</taxon>
    </lineage>
</organism>
<dbReference type="FunFam" id="3.80.10.10:FF:000095">
    <property type="entry name" value="LRR receptor-like serine/threonine-protein kinase GSO1"/>
    <property type="match status" value="1"/>
</dbReference>
<dbReference type="AlphaFoldDB" id="A0A2S3IDK8"/>
<dbReference type="GO" id="GO:0005886">
    <property type="term" value="C:plasma membrane"/>
    <property type="evidence" value="ECO:0007669"/>
    <property type="project" value="UniProtKB-SubCell"/>
</dbReference>
<keyword evidence="17" id="KW-0472">Membrane</keyword>
<dbReference type="PANTHER" id="PTHR27008">
    <property type="entry name" value="OS04G0122200 PROTEIN"/>
    <property type="match status" value="1"/>
</dbReference>
<dbReference type="InterPro" id="IPR008271">
    <property type="entry name" value="Ser/Thr_kinase_AS"/>
</dbReference>
<evidence type="ECO:0000256" key="21">
    <source>
        <dbReference type="ARBA" id="ARBA00048679"/>
    </source>
</evidence>
<evidence type="ECO:0000256" key="3">
    <source>
        <dbReference type="ARBA" id="ARBA00008684"/>
    </source>
</evidence>
<comment type="function">
    <text evidence="23">The processed protein kinase Xa21 chain released by protein cleavage after X.oryzae pv. oryzae protein Ax21 detection translocates into the nucleus where it can bind and regulate WRKY62, a transcription factor. Confers resistance to the bacterial pathogen X.oryzae pv. oryzae (Xoo).</text>
</comment>
<dbReference type="EMBL" id="CM008053">
    <property type="protein sequence ID" value="PAN42091.1"/>
    <property type="molecule type" value="Genomic_DNA"/>
</dbReference>
<evidence type="ECO:0000256" key="18">
    <source>
        <dbReference type="ARBA" id="ARBA00023170"/>
    </source>
</evidence>
<dbReference type="InterPro" id="IPR000719">
    <property type="entry name" value="Prot_kinase_dom"/>
</dbReference>
<feature type="domain" description="Protein kinase" evidence="26">
    <location>
        <begin position="831"/>
        <end position="1134"/>
    </location>
</feature>
<keyword evidence="10" id="KW-0812">Transmembrane</keyword>
<feature type="binding site" evidence="25">
    <location>
        <position position="860"/>
    </location>
    <ligand>
        <name>ATP</name>
        <dbReference type="ChEBI" id="CHEBI:30616"/>
    </ligand>
</feature>
<keyword evidence="11" id="KW-0732">Signal</keyword>
<comment type="catalytic activity">
    <reaction evidence="20">
        <text>L-threonyl-[protein] + ATP = O-phospho-L-threonyl-[protein] + ADP + H(+)</text>
        <dbReference type="Rhea" id="RHEA:46608"/>
        <dbReference type="Rhea" id="RHEA-COMP:11060"/>
        <dbReference type="Rhea" id="RHEA-COMP:11605"/>
        <dbReference type="ChEBI" id="CHEBI:15378"/>
        <dbReference type="ChEBI" id="CHEBI:30013"/>
        <dbReference type="ChEBI" id="CHEBI:30616"/>
        <dbReference type="ChEBI" id="CHEBI:61977"/>
        <dbReference type="ChEBI" id="CHEBI:456216"/>
        <dbReference type="EC" id="2.7.11.1"/>
    </reaction>
</comment>
<dbReference type="Gene3D" id="3.30.200.20">
    <property type="entry name" value="Phosphorylase Kinase, domain 1"/>
    <property type="match status" value="1"/>
</dbReference>
<evidence type="ECO:0000256" key="11">
    <source>
        <dbReference type="ARBA" id="ARBA00022729"/>
    </source>
</evidence>
<evidence type="ECO:0000256" key="22">
    <source>
        <dbReference type="ARBA" id="ARBA00054320"/>
    </source>
</evidence>
<keyword evidence="15 25" id="KW-0067">ATP-binding</keyword>
<comment type="catalytic activity">
    <reaction evidence="21">
        <text>L-seryl-[protein] + ATP = O-phospho-L-seryl-[protein] + ADP + H(+)</text>
        <dbReference type="Rhea" id="RHEA:17989"/>
        <dbReference type="Rhea" id="RHEA-COMP:9863"/>
        <dbReference type="Rhea" id="RHEA-COMP:11604"/>
        <dbReference type="ChEBI" id="CHEBI:15378"/>
        <dbReference type="ChEBI" id="CHEBI:29999"/>
        <dbReference type="ChEBI" id="CHEBI:30616"/>
        <dbReference type="ChEBI" id="CHEBI:83421"/>
        <dbReference type="ChEBI" id="CHEBI:456216"/>
        <dbReference type="EC" id="2.7.11.1"/>
    </reaction>
</comment>
<dbReference type="PROSITE" id="PS00107">
    <property type="entry name" value="PROTEIN_KINASE_ATP"/>
    <property type="match status" value="1"/>
</dbReference>
<evidence type="ECO:0000256" key="19">
    <source>
        <dbReference type="ARBA" id="ARBA00023180"/>
    </source>
</evidence>
<dbReference type="InterPro" id="IPR001611">
    <property type="entry name" value="Leu-rich_rpt"/>
</dbReference>
<evidence type="ECO:0000259" key="26">
    <source>
        <dbReference type="PROSITE" id="PS50011"/>
    </source>
</evidence>
<sequence>MSYGASSTAASKLASVHPCGERKMPHVATRKLSISLLLVPILIHFLSKGRHVNSLAEPTPVLHNESDEHALLCLRSQLSDPSGALASWRNNTSRKFCEWYGVTCSARHASRVIALDLESLNISGQIFPCIADLNFLTRIHMPNNQLNGHISPEIGRLTRLRYLNLSMNSLSGELPETMSSCSRLQIVDLVSNSLEGEIPPSLAQCSALQQIILGNNNFHGNIPSQFGLLPNLTALFIPGNKLTGIIPTLLGSSKSLKWVNLQNNSLTGRIPPDMFNSTSLIYIDLSHNELSGSIPPFSQTFSPLQYLSLTTNNLSGEIPTSIGNLSSLNVLQMAQNNLEGSIPESLGRIGSLQEIDLTYNDLSGLVPSAIYTITSLSYLGIGANQFVGRIPIDIGYTLPRLTHLILEGNRFEGSIPISLANASSLEVLDLRSNAFTGLIPSFGPLRNLINLDLGANRLESGDWTFLSSLTNCTKLETLWLDRNNLQGIIPTSVANLSKSLEILILIENQLTGGIPSGIGELTSLTALQMDKNLISGHIPDSLRNLQNLSILSLSHNKLSGEIPLSLGKLEQLTNLYLEENSLIGHIPSSLASCKNLLRLNLSCNDFSGSIPKELFSITTLSEGLDLSHNHLTGCIPMEVGRLINLNSLSMSNNQLSGQIPSTLGECVLLDSLHLEENFLNGSIPRSFTRLRGINKMDLSQNNLSGQIPEFFRSFSSLQILNLSFNDLEGPVPQGGVFANSSALFIKGNKNLCANSPMLQVPLCTASAPKRKKTSYIPAVVVSLTTMAVVAMACLAVTILKKDKEAKQPNNQSFKQFKIFSYDDIFQATDGFSSANLVGSGRFGLVYRGQFDFEENPVAIKVFKLDQFGASDNFRAECEALRYIRHRNLIRVISLCSTFDTTRNEFKALILEYMANGNLENWIRPKGYEQSTKEPLSLRSRITVAVDIASALDYLHNRCTPPVVHCDLKPSNVLLDDEMVACLSDFGLAKFLSCDSSEGLNDLSRNAGPKGSVGYIAPEYGMGCKLSCEGDVYSYGIILLQMVTGKNPTDDLFKDGLDLHNFVESSIPHDIGEIVEPSLTKYNKGEEAEQAMVGMQTCVLQLAKLGVKCSKISPKDRPTMEDVYAEITAIKEELFALYNYGSR</sequence>
<proteinExistence type="inferred from homology"/>
<name>A0A2S3IDK8_9POAL</name>
<protein>
    <recommendedName>
        <fullName evidence="24">Receptor kinase-like protein Xa21</fullName>
        <ecNumber evidence="4">2.7.11.1</ecNumber>
    </recommendedName>
</protein>
<dbReference type="Proteomes" id="UP000243499">
    <property type="component" value="Chromosome 8"/>
</dbReference>
<evidence type="ECO:0000256" key="24">
    <source>
        <dbReference type="ARBA" id="ARBA00072040"/>
    </source>
</evidence>
<dbReference type="FunFam" id="1.10.510.10:FF:000358">
    <property type="entry name" value="Putative leucine-rich repeat receptor-like serine/threonine-protein kinase"/>
    <property type="match status" value="1"/>
</dbReference>
<dbReference type="FunFam" id="3.80.10.10:FF:000275">
    <property type="entry name" value="Leucine-rich repeat receptor-like protein kinase"/>
    <property type="match status" value="1"/>
</dbReference>
<dbReference type="InterPro" id="IPR051809">
    <property type="entry name" value="Plant_receptor-like_S/T_kinase"/>
</dbReference>
<keyword evidence="13 25" id="KW-0547">Nucleotide-binding</keyword>
<dbReference type="InterPro" id="IPR011009">
    <property type="entry name" value="Kinase-like_dom_sf"/>
</dbReference>
<keyword evidence="7" id="KW-0597">Phosphoprotein</keyword>
<comment type="subcellular location">
    <subcellularLocation>
        <location evidence="1">Cell membrane</location>
        <topology evidence="1">Single-pass type I membrane protein</topology>
    </subcellularLocation>
    <subcellularLocation>
        <location evidence="2">Endoplasmic reticulum membrane</location>
        <topology evidence="2">Single-pass membrane protein</topology>
    </subcellularLocation>
</comment>
<keyword evidence="6" id="KW-0723">Serine/threonine-protein kinase</keyword>
<evidence type="ECO:0000256" key="12">
    <source>
        <dbReference type="ARBA" id="ARBA00022737"/>
    </source>
</evidence>
<keyword evidence="9" id="KW-0808">Transferase</keyword>
<keyword evidence="19" id="KW-0325">Glycoprotein</keyword>
<evidence type="ECO:0000256" key="20">
    <source>
        <dbReference type="ARBA" id="ARBA00047899"/>
    </source>
</evidence>
<evidence type="ECO:0000256" key="15">
    <source>
        <dbReference type="ARBA" id="ARBA00022840"/>
    </source>
</evidence>
<evidence type="ECO:0000256" key="16">
    <source>
        <dbReference type="ARBA" id="ARBA00022989"/>
    </source>
</evidence>
<dbReference type="PROSITE" id="PS50011">
    <property type="entry name" value="PROTEIN_KINASE_DOM"/>
    <property type="match status" value="1"/>
</dbReference>
<dbReference type="InterPro" id="IPR032675">
    <property type="entry name" value="LRR_dom_sf"/>
</dbReference>
<comment type="function">
    <text evidence="22">Receptor kinase that detects X.oryzae pv. oryzae protein Ax21 to promote innate immunity. Following X.oryzae pv. oryzae protein Ax21 detection, undergoes cleavage, releasing the processed protein kinase Xa21 chain.</text>
</comment>
<dbReference type="Gene3D" id="3.80.10.10">
    <property type="entry name" value="Ribonuclease Inhibitor"/>
    <property type="match status" value="6"/>
</dbReference>
<keyword evidence="18" id="KW-0675">Receptor</keyword>